<evidence type="ECO:0000313" key="3">
    <source>
        <dbReference type="Proteomes" id="UP001589607"/>
    </source>
</evidence>
<feature type="signal peptide" evidence="1">
    <location>
        <begin position="1"/>
        <end position="20"/>
    </location>
</feature>
<proteinExistence type="predicted"/>
<sequence>MKKLAFGLVATVLFSLTAAANNTEVVNPVQKEVRTYVLDGKSYSSEEFSKLGAEHFEVARPCTVTTTVTVQTPAGPETFSETVTFDASIVGCLLAKAAAFIAGLWNPSV</sequence>
<protein>
    <submittedName>
        <fullName evidence="2">Uncharacterized protein</fullName>
    </submittedName>
</protein>
<dbReference type="EMBL" id="JBHMEY010000059">
    <property type="protein sequence ID" value="MFB9097557.1"/>
    <property type="molecule type" value="Genomic_DNA"/>
</dbReference>
<evidence type="ECO:0000313" key="2">
    <source>
        <dbReference type="EMBL" id="MFB9097557.1"/>
    </source>
</evidence>
<comment type="caution">
    <text evidence="2">The sequence shown here is derived from an EMBL/GenBank/DDBJ whole genome shotgun (WGS) entry which is preliminary data.</text>
</comment>
<reference evidence="2 3" key="1">
    <citation type="submission" date="2024-09" db="EMBL/GenBank/DDBJ databases">
        <authorList>
            <person name="Sun Q."/>
            <person name="Mori K."/>
        </authorList>
    </citation>
    <scope>NUCLEOTIDE SEQUENCE [LARGE SCALE GENOMIC DNA]</scope>
    <source>
        <strain evidence="2 3">CECT 7955</strain>
    </source>
</reference>
<name>A0ABV5GQ86_9FLAO</name>
<keyword evidence="1" id="KW-0732">Signal</keyword>
<organism evidence="2 3">
    <name type="scientific">Flavobacterium jumunjinense</name>
    <dbReference type="NCBI Taxonomy" id="998845"/>
    <lineage>
        <taxon>Bacteria</taxon>
        <taxon>Pseudomonadati</taxon>
        <taxon>Bacteroidota</taxon>
        <taxon>Flavobacteriia</taxon>
        <taxon>Flavobacteriales</taxon>
        <taxon>Flavobacteriaceae</taxon>
        <taxon>Flavobacterium</taxon>
    </lineage>
</organism>
<accession>A0ABV5GQ86</accession>
<evidence type="ECO:0000256" key="1">
    <source>
        <dbReference type="SAM" id="SignalP"/>
    </source>
</evidence>
<keyword evidence="3" id="KW-1185">Reference proteome</keyword>
<gene>
    <name evidence="2" type="ORF">ACFFVF_13625</name>
</gene>
<feature type="chain" id="PRO_5045690459" evidence="1">
    <location>
        <begin position="21"/>
        <end position="109"/>
    </location>
</feature>
<dbReference type="Proteomes" id="UP001589607">
    <property type="component" value="Unassembled WGS sequence"/>
</dbReference>
<dbReference type="RefSeq" id="WP_236457509.1">
    <property type="nucleotide sequence ID" value="NZ_CBCSGE010000006.1"/>
</dbReference>